<reference evidence="4 5" key="1">
    <citation type="submission" date="2020-11" db="EMBL/GenBank/DDBJ databases">
        <title>Carbohydrate-dependent, anaerobic sulfur respiration: A novel catabolism in halophilic archaea.</title>
        <authorList>
            <person name="Sorokin D.Y."/>
            <person name="Messina E."/>
            <person name="Smedile F."/>
            <person name="La Cono V."/>
            <person name="Hallsworth J.E."/>
            <person name="Yakimov M.M."/>
        </authorList>
    </citation>
    <scope>NUCLEOTIDE SEQUENCE [LARGE SCALE GENOMIC DNA]</scope>
    <source>
        <strain evidence="4 5">HSR12-2</strain>
    </source>
</reference>
<feature type="region of interest" description="Disordered" evidence="2">
    <location>
        <begin position="500"/>
        <end position="593"/>
    </location>
</feature>
<proteinExistence type="predicted"/>
<feature type="compositionally biased region" description="Polar residues" evidence="2">
    <location>
        <begin position="568"/>
        <end position="581"/>
    </location>
</feature>
<keyword evidence="5" id="KW-1185">Reference proteome</keyword>
<accession>A0A897N5S6</accession>
<gene>
    <name evidence="4" type="ORF">HSR122_0201</name>
</gene>
<dbReference type="EMBL" id="CP064788">
    <property type="protein sequence ID" value="QSG07618.1"/>
    <property type="molecule type" value="Genomic_DNA"/>
</dbReference>
<evidence type="ECO:0000256" key="2">
    <source>
        <dbReference type="SAM" id="MobiDB-lite"/>
    </source>
</evidence>
<dbReference type="Pfam" id="PF07282">
    <property type="entry name" value="Cas12f1-like_TNB"/>
    <property type="match status" value="1"/>
</dbReference>
<sequence>MTQLTEQFHVPDEYHEACDRLTTLVEKHTRRLLADEYWSDDHLDAISDQTAQSYTYIRDDDHDAFESVDEYVYSRFKRCVYHRVTHILDAHTDEFHAFQFVTETVAKRKIRRIGWQRLRTRLYDEESPYIEWRVLESVVDQLNTYYDTHGRFPEAYTELVETPDPNGTLPYAPDTGDYHIHELSIEDGDLCFVVNAPDSLSPDSYHDWTDHEIRFPTHARFSEMLDTGDVKAPTLHASEYGYTLDVPVAVPDQDTETVSDRVLSVDLGVKKQATAVVFDNGDDRTHEQISPPQFLDHPAKDKLFRLKADAEGINDRLAALRRQGTAHTERFTHLLSEYRQTRRKERRLREQIQHDVANQLVWLAIEYGCETIVFESLGQIDAPETSGSVAWSISSWARGELLDRVGYKAELVGIDFETVNPWGTSRHCPRCGERGQTVKAPDNHTECRHGGHFHCPECGYECDRDVVGAVNVGRKHLDGSKMEEANPAAYMEVGKHASFPSLRGARSTGGERSEASRASETLAVSGVQSATDQQDQASGRQTHLSQYRAPSLTVKRSGTDTGGLPHNHGSNTGERTPSGSVTRHVLASAPDYG</sequence>
<evidence type="ECO:0000313" key="4">
    <source>
        <dbReference type="EMBL" id="QSG07618.1"/>
    </source>
</evidence>
<dbReference type="RefSeq" id="WP_229110788.1">
    <property type="nucleotide sequence ID" value="NZ_CP064788.1"/>
</dbReference>
<name>A0A897N5S6_9EURY</name>
<dbReference type="Proteomes" id="UP000662973">
    <property type="component" value="Chromosome"/>
</dbReference>
<evidence type="ECO:0000313" key="5">
    <source>
        <dbReference type="Proteomes" id="UP000662973"/>
    </source>
</evidence>
<feature type="compositionally biased region" description="Polar residues" evidence="2">
    <location>
        <begin position="526"/>
        <end position="545"/>
    </location>
</feature>
<dbReference type="KEGG" id="hds:HSR122_0201"/>
<keyword evidence="1" id="KW-0238">DNA-binding</keyword>
<dbReference type="GO" id="GO:0003677">
    <property type="term" value="F:DNA binding"/>
    <property type="evidence" value="ECO:0007669"/>
    <property type="project" value="UniProtKB-KW"/>
</dbReference>
<dbReference type="AlphaFoldDB" id="A0A897N5S6"/>
<feature type="domain" description="Cas12f1-like TNB" evidence="3">
    <location>
        <begin position="400"/>
        <end position="472"/>
    </location>
</feature>
<protein>
    <submittedName>
        <fullName evidence="4">Transposable element</fullName>
    </submittedName>
</protein>
<dbReference type="InterPro" id="IPR010095">
    <property type="entry name" value="Cas12f1-like_TNB"/>
</dbReference>
<dbReference type="NCBIfam" id="TIGR01766">
    <property type="entry name" value="IS200/IS605 family accessory protein TnpB-like domain"/>
    <property type="match status" value="1"/>
</dbReference>
<evidence type="ECO:0000259" key="3">
    <source>
        <dbReference type="Pfam" id="PF07282"/>
    </source>
</evidence>
<organism evidence="4 5">
    <name type="scientific">Halapricum desulfuricans</name>
    <dbReference type="NCBI Taxonomy" id="2841257"/>
    <lineage>
        <taxon>Archaea</taxon>
        <taxon>Methanobacteriati</taxon>
        <taxon>Methanobacteriota</taxon>
        <taxon>Stenosarchaea group</taxon>
        <taxon>Halobacteria</taxon>
        <taxon>Halobacteriales</taxon>
        <taxon>Haloarculaceae</taxon>
        <taxon>Halapricum</taxon>
    </lineage>
</organism>
<dbReference type="GeneID" id="68850881"/>
<evidence type="ECO:0000256" key="1">
    <source>
        <dbReference type="ARBA" id="ARBA00023125"/>
    </source>
</evidence>